<evidence type="ECO:0000256" key="10">
    <source>
        <dbReference type="ARBA" id="ARBA00023274"/>
    </source>
</evidence>
<keyword evidence="14" id="KW-1185">Reference proteome</keyword>
<dbReference type="InterPro" id="IPR002885">
    <property type="entry name" value="PPR_rpt"/>
</dbReference>
<dbReference type="GO" id="GO:0006417">
    <property type="term" value="P:regulation of translation"/>
    <property type="evidence" value="ECO:0007669"/>
    <property type="project" value="UniProtKB-KW"/>
</dbReference>
<evidence type="ECO:0000256" key="6">
    <source>
        <dbReference type="ARBA" id="ARBA00022884"/>
    </source>
</evidence>
<name>A0A6L2Q391_COPFO</name>
<dbReference type="Gene3D" id="1.25.40.10">
    <property type="entry name" value="Tetratricopeptide repeat domain"/>
    <property type="match status" value="1"/>
</dbReference>
<dbReference type="InterPro" id="IPR055063">
    <property type="entry name" value="Rib_mS39_PPR"/>
</dbReference>
<dbReference type="GO" id="GO:0005739">
    <property type="term" value="C:mitochondrion"/>
    <property type="evidence" value="ECO:0007669"/>
    <property type="project" value="UniProtKB-SubCell"/>
</dbReference>
<gene>
    <name evidence="13" type="ORF">Cfor_08314</name>
</gene>
<keyword evidence="9" id="KW-0496">Mitochondrion</keyword>
<proteinExistence type="inferred from homology"/>
<dbReference type="FunCoup" id="A0A6L2Q391">
    <property type="interactions" value="1588"/>
</dbReference>
<dbReference type="PROSITE" id="PS51375">
    <property type="entry name" value="PPR"/>
    <property type="match status" value="1"/>
</dbReference>
<dbReference type="GO" id="GO:0032543">
    <property type="term" value="P:mitochondrial translation"/>
    <property type="evidence" value="ECO:0007669"/>
    <property type="project" value="InterPro"/>
</dbReference>
<dbReference type="GO" id="GO:0005840">
    <property type="term" value="C:ribosome"/>
    <property type="evidence" value="ECO:0007669"/>
    <property type="project" value="UniProtKB-KW"/>
</dbReference>
<evidence type="ECO:0000256" key="12">
    <source>
        <dbReference type="PROSITE-ProRule" id="PRU00708"/>
    </source>
</evidence>
<evidence type="ECO:0000313" key="13">
    <source>
        <dbReference type="EMBL" id="GFG39361.1"/>
    </source>
</evidence>
<comment type="similarity">
    <text evidence="2">Belongs to the mitochondrion-specific ribosomal protein mS39 family.</text>
</comment>
<dbReference type="FunFam" id="1.25.40.10:FF:001004">
    <property type="entry name" value="Protein PTCD3 homolog, mitochondrial"/>
    <property type="match status" value="1"/>
</dbReference>
<dbReference type="EMBL" id="BLKM01000898">
    <property type="protein sequence ID" value="GFG39361.1"/>
    <property type="molecule type" value="Genomic_DNA"/>
</dbReference>
<keyword evidence="6" id="KW-0694">RNA-binding</keyword>
<keyword evidence="10" id="KW-0687">Ribonucleoprotein</keyword>
<dbReference type="GO" id="GO:0019843">
    <property type="term" value="F:rRNA binding"/>
    <property type="evidence" value="ECO:0007669"/>
    <property type="project" value="UniProtKB-KW"/>
</dbReference>
<evidence type="ECO:0000256" key="9">
    <source>
        <dbReference type="ARBA" id="ARBA00023128"/>
    </source>
</evidence>
<dbReference type="PANTHER" id="PTHR16276">
    <property type="entry name" value="PENTATRICOPEPTIDE REPEAT DOMAIN-CONTAINING PROTEIN 3"/>
    <property type="match status" value="1"/>
</dbReference>
<dbReference type="InParanoid" id="A0A6L2Q391"/>
<evidence type="ECO:0000313" key="14">
    <source>
        <dbReference type="Proteomes" id="UP000502823"/>
    </source>
</evidence>
<comment type="caution">
    <text evidence="13">The sequence shown here is derived from an EMBL/GenBank/DDBJ whole genome shotgun (WGS) entry which is preliminary data.</text>
</comment>
<accession>A0A6L2Q391</accession>
<dbReference type="InterPro" id="IPR037387">
    <property type="entry name" value="PTCD3"/>
</dbReference>
<evidence type="ECO:0000256" key="5">
    <source>
        <dbReference type="ARBA" id="ARBA00022845"/>
    </source>
</evidence>
<dbReference type="Pfam" id="PF13812">
    <property type="entry name" value="PPR_3"/>
    <property type="match status" value="1"/>
</dbReference>
<dbReference type="NCBIfam" id="TIGR00756">
    <property type="entry name" value="PPR"/>
    <property type="match status" value="1"/>
</dbReference>
<keyword evidence="3" id="KW-0699">rRNA-binding</keyword>
<dbReference type="Proteomes" id="UP000502823">
    <property type="component" value="Unassembled WGS sequence"/>
</dbReference>
<keyword evidence="7" id="KW-0809">Transit peptide</keyword>
<dbReference type="GO" id="GO:1990904">
    <property type="term" value="C:ribonucleoprotein complex"/>
    <property type="evidence" value="ECO:0007669"/>
    <property type="project" value="UniProtKB-KW"/>
</dbReference>
<keyword evidence="5" id="KW-0810">Translation regulation</keyword>
<dbReference type="AlphaFoldDB" id="A0A6L2Q391"/>
<comment type="subcellular location">
    <subcellularLocation>
        <location evidence="1">Mitochondrion</location>
    </subcellularLocation>
</comment>
<reference evidence="14" key="1">
    <citation type="submission" date="2020-01" db="EMBL/GenBank/DDBJ databases">
        <title>Draft genome sequence of the Termite Coptotermes fromosanus.</title>
        <authorList>
            <person name="Itakura S."/>
            <person name="Yosikawa Y."/>
            <person name="Umezawa K."/>
        </authorList>
    </citation>
    <scope>NUCLEOTIDE SEQUENCE [LARGE SCALE GENOMIC DNA]</scope>
</reference>
<evidence type="ECO:0000256" key="4">
    <source>
        <dbReference type="ARBA" id="ARBA00022737"/>
    </source>
</evidence>
<dbReference type="PANTHER" id="PTHR16276:SF1">
    <property type="entry name" value="SMALL RIBOSOMAL SUBUNIT PROTEIN MS39"/>
    <property type="match status" value="1"/>
</dbReference>
<dbReference type="InterPro" id="IPR011990">
    <property type="entry name" value="TPR-like_helical_dom_sf"/>
</dbReference>
<evidence type="ECO:0000256" key="11">
    <source>
        <dbReference type="ARBA" id="ARBA00035134"/>
    </source>
</evidence>
<evidence type="ECO:0000256" key="3">
    <source>
        <dbReference type="ARBA" id="ARBA00022730"/>
    </source>
</evidence>
<dbReference type="GO" id="GO:0043024">
    <property type="term" value="F:ribosomal small subunit binding"/>
    <property type="evidence" value="ECO:0007669"/>
    <property type="project" value="InterPro"/>
</dbReference>
<dbReference type="OrthoDB" id="185373at2759"/>
<evidence type="ECO:0000256" key="1">
    <source>
        <dbReference type="ARBA" id="ARBA00004173"/>
    </source>
</evidence>
<feature type="repeat" description="PPR" evidence="12">
    <location>
        <begin position="225"/>
        <end position="259"/>
    </location>
</feature>
<evidence type="ECO:0000256" key="8">
    <source>
        <dbReference type="ARBA" id="ARBA00022980"/>
    </source>
</evidence>
<keyword evidence="4" id="KW-0677">Repeat</keyword>
<evidence type="ECO:0000256" key="7">
    <source>
        <dbReference type="ARBA" id="ARBA00022946"/>
    </source>
</evidence>
<organism evidence="13 14">
    <name type="scientific">Coptotermes formosanus</name>
    <name type="common">Formosan subterranean termite</name>
    <dbReference type="NCBI Taxonomy" id="36987"/>
    <lineage>
        <taxon>Eukaryota</taxon>
        <taxon>Metazoa</taxon>
        <taxon>Ecdysozoa</taxon>
        <taxon>Arthropoda</taxon>
        <taxon>Hexapoda</taxon>
        <taxon>Insecta</taxon>
        <taxon>Pterygota</taxon>
        <taxon>Neoptera</taxon>
        <taxon>Polyneoptera</taxon>
        <taxon>Dictyoptera</taxon>
        <taxon>Blattodea</taxon>
        <taxon>Blattoidea</taxon>
        <taxon>Termitoidae</taxon>
        <taxon>Rhinotermitidae</taxon>
        <taxon>Coptotermes</taxon>
    </lineage>
</organism>
<sequence>MAVYRCTLIWLRSQNTGKLNVALYIIKHYYSTSSQEVIIPKRIHRSPTDILKALASTIKTDPTASHYKYHDDPYLTPLSNVGKRSFALSKESGRKAAQWIRAQNPDLFQHEVAYPPVQAFYPQPVYDENSEVDEDVLKKVIDDALVSDAIAVFQLLQKKETSISESTKQSFLELLCFYNGEDPLPEDLIEERWFRHGGWRKDKQRKTWKDNGLAEKVFHSLDSPGSAAYCTLLQGMTRFHQVDRAWQLYQEMQERGIPLTRDAFTSLIHVVCYFREGNEQRWQLIQELLTAMSKQNITPNIGTLNAVLETISSMGPHTYVKTYALRAVAEFRHVGVQPSLASYYFLLITFCKERGPVSSILVDIMDAIEGQTFDIKDPKDTFFFVTAMDICRNHLQDIDLAHRVNKLLHTGNNYDLIGDSFKESIYYRHYFMLLCNMEPLEVFMEYYNKLVRNIYIPEPAVMEEVIKAVDMNGAAEYFPKLWSDMIIFEHVERANNVAAILSGMVRNRPQSSSDLTDRFAEIAWDAWEKLEGSENEEKYRQFRWTGEMLGDIMLLCLYGEKFDRALHVLNKLAKDQNSIVGVPNIESLKLFTDMCISQNKINEAIKCIQYAADAGFPETGKLAQQVNGAVELNTEQVVRLTNIVGQEVIQTPNIASVAEQ</sequence>
<dbReference type="Pfam" id="PF22330">
    <property type="entry name" value="Rib_mS39_PPR"/>
    <property type="match status" value="1"/>
</dbReference>
<evidence type="ECO:0000256" key="2">
    <source>
        <dbReference type="ARBA" id="ARBA00008551"/>
    </source>
</evidence>
<keyword evidence="8" id="KW-0689">Ribosomal protein</keyword>
<protein>
    <recommendedName>
        <fullName evidence="11">Small ribosomal subunit protein mS39</fullName>
    </recommendedName>
</protein>